<dbReference type="EMBL" id="CP111022">
    <property type="protein sequence ID" value="WAR18968.1"/>
    <property type="molecule type" value="Genomic_DNA"/>
</dbReference>
<keyword evidence="5" id="KW-1185">Reference proteome</keyword>
<proteinExistence type="inferred from homology"/>
<keyword evidence="2" id="KW-0808">Transferase</keyword>
<evidence type="ECO:0000313" key="4">
    <source>
        <dbReference type="EMBL" id="WAR18968.1"/>
    </source>
</evidence>
<feature type="domain" description="Sulfotransferase" evidence="3">
    <location>
        <begin position="60"/>
        <end position="290"/>
    </location>
</feature>
<dbReference type="InterPro" id="IPR027417">
    <property type="entry name" value="P-loop_NTPase"/>
</dbReference>
<dbReference type="InterPro" id="IPR000863">
    <property type="entry name" value="Sulfotransferase_dom"/>
</dbReference>
<comment type="similarity">
    <text evidence="1">Belongs to the sulfotransferase 1 family.</text>
</comment>
<organism evidence="4 5">
    <name type="scientific">Mya arenaria</name>
    <name type="common">Soft-shell clam</name>
    <dbReference type="NCBI Taxonomy" id="6604"/>
    <lineage>
        <taxon>Eukaryota</taxon>
        <taxon>Metazoa</taxon>
        <taxon>Spiralia</taxon>
        <taxon>Lophotrochozoa</taxon>
        <taxon>Mollusca</taxon>
        <taxon>Bivalvia</taxon>
        <taxon>Autobranchia</taxon>
        <taxon>Heteroconchia</taxon>
        <taxon>Euheterodonta</taxon>
        <taxon>Imparidentia</taxon>
        <taxon>Neoheterodontei</taxon>
        <taxon>Myida</taxon>
        <taxon>Myoidea</taxon>
        <taxon>Myidae</taxon>
        <taxon>Mya</taxon>
    </lineage>
</organism>
<sequence>MSMFLQKTTMAAENYELRDQDGKTIHGLMTLNGLPLPTFSSSPEDRADHLQAVREWKLRDDDIILCTLPKCGTHWLKEITTLLLSGKSEMVVHSNPGSLIEAFPIDRLDEFPSPRVLCTHLPLEMLPKPIMQNKNKVVIVMRNPKDAVVSYYHHLRNMKIFDYDGQFKFFMEWFLEGKLKEYERFANDKSDQCIIIYYENLKTNGMGEIKRLARFLGANDTDDFCQAVFDACRIENVKEKRAQPKDVQEIMWKTGGSFYRKGIIGDWKTHLTVAQNEQFESIIAEKMKGSNIKFRFD</sequence>
<gene>
    <name evidence="4" type="ORF">MAR_000806</name>
</gene>
<dbReference type="Gene3D" id="3.40.50.300">
    <property type="entry name" value="P-loop containing nucleotide triphosphate hydrolases"/>
    <property type="match status" value="1"/>
</dbReference>
<evidence type="ECO:0000313" key="5">
    <source>
        <dbReference type="Proteomes" id="UP001164746"/>
    </source>
</evidence>
<name>A0ABY7FE16_MYAAR</name>
<protein>
    <submittedName>
        <fullName evidence="4">ST1C2-like protein</fullName>
    </submittedName>
</protein>
<evidence type="ECO:0000256" key="2">
    <source>
        <dbReference type="ARBA" id="ARBA00022679"/>
    </source>
</evidence>
<dbReference type="Pfam" id="PF00685">
    <property type="entry name" value="Sulfotransfer_1"/>
    <property type="match status" value="1"/>
</dbReference>
<dbReference type="PANTHER" id="PTHR11783">
    <property type="entry name" value="SULFOTRANSFERASE SULT"/>
    <property type="match status" value="1"/>
</dbReference>
<dbReference type="Proteomes" id="UP001164746">
    <property type="component" value="Chromosome 11"/>
</dbReference>
<evidence type="ECO:0000259" key="3">
    <source>
        <dbReference type="Pfam" id="PF00685"/>
    </source>
</evidence>
<accession>A0ABY7FE16</accession>
<dbReference type="SUPFAM" id="SSF52540">
    <property type="entry name" value="P-loop containing nucleoside triphosphate hydrolases"/>
    <property type="match status" value="1"/>
</dbReference>
<reference evidence="4" key="1">
    <citation type="submission" date="2022-11" db="EMBL/GenBank/DDBJ databases">
        <title>Centuries of genome instability and evolution in soft-shell clam transmissible cancer (bioRxiv).</title>
        <authorList>
            <person name="Hart S.F.M."/>
            <person name="Yonemitsu M.A."/>
            <person name="Giersch R.M."/>
            <person name="Beal B.F."/>
            <person name="Arriagada G."/>
            <person name="Davis B.W."/>
            <person name="Ostrander E.A."/>
            <person name="Goff S.P."/>
            <person name="Metzger M.J."/>
        </authorList>
    </citation>
    <scope>NUCLEOTIDE SEQUENCE</scope>
    <source>
        <strain evidence="4">MELC-2E11</strain>
        <tissue evidence="4">Siphon/mantle</tissue>
    </source>
</reference>
<evidence type="ECO:0000256" key="1">
    <source>
        <dbReference type="ARBA" id="ARBA00005771"/>
    </source>
</evidence>